<reference evidence="2 3" key="1">
    <citation type="submission" date="2016-10" db="EMBL/GenBank/DDBJ databases">
        <authorList>
            <person name="de Groot N.N."/>
        </authorList>
    </citation>
    <scope>NUCLEOTIDE SEQUENCE [LARGE SCALE GENOMIC DNA]</scope>
    <source>
        <strain evidence="2 3">AR40</strain>
    </source>
</reference>
<evidence type="ECO:0000256" key="1">
    <source>
        <dbReference type="SAM" id="Phobius"/>
    </source>
</evidence>
<keyword evidence="1" id="KW-0812">Transmembrane</keyword>
<evidence type="ECO:0008006" key="4">
    <source>
        <dbReference type="Google" id="ProtNLM"/>
    </source>
</evidence>
<dbReference type="RefSeq" id="WP_074756887.1">
    <property type="nucleotide sequence ID" value="NZ_FOGJ01000017.1"/>
</dbReference>
<keyword evidence="1" id="KW-0472">Membrane</keyword>
<protein>
    <recommendedName>
        <fullName evidence="4">Membrane fusion protein</fullName>
    </recommendedName>
</protein>
<proteinExistence type="predicted"/>
<gene>
    <name evidence="2" type="ORF">SAMN04487884_11735</name>
</gene>
<organism evidence="2 3">
    <name type="scientific">Butyrivibrio fibrisolvens</name>
    <dbReference type="NCBI Taxonomy" id="831"/>
    <lineage>
        <taxon>Bacteria</taxon>
        <taxon>Bacillati</taxon>
        <taxon>Bacillota</taxon>
        <taxon>Clostridia</taxon>
        <taxon>Lachnospirales</taxon>
        <taxon>Lachnospiraceae</taxon>
        <taxon>Butyrivibrio</taxon>
    </lineage>
</organism>
<feature type="transmembrane region" description="Helical" evidence="1">
    <location>
        <begin position="21"/>
        <end position="42"/>
    </location>
</feature>
<name>A0A1H9U3Y7_BUTFI</name>
<dbReference type="eggNOG" id="ENOG502Z9F5">
    <property type="taxonomic scope" value="Bacteria"/>
</dbReference>
<accession>A0A1H9U3Y7</accession>
<dbReference type="AlphaFoldDB" id="A0A1H9U3Y7"/>
<sequence>MAAKKKNSKITNINSGFTPDRIGILIFAVLLVYMIISIVQYIKAKHVVGYEVMEGSLSQNNTYTAIALRDEEVVENDTAGSVYYFATEDRRVAKGDLVYIVDEADSLSDMSSLTGDASAVSLTDMDYAEIKEDIEDFTSTFNKNNFSSVYDFKNSINGTLSKLVNTSYLNNIGELSSSTHNFIYRNAPSSGIVLYSKDGYEGLTLQDMKSDLFDQTTYEKTTFGSSEVVTADAPVYKLAKNEDWSVVIQVDDQETADYLMDQEYIKIKFLKNQVTVWGQVSTYTNSKGEIFVQFSFTNSMITFATDRFLSIELIIENETGLKIPNSSIIEKNFYVIPSELVMETAEGNTVVQRKTYLEDGSQSSEDVIVSIHSQVDDKYYIDQDAIASGDILMYPATGEEFTVSEVASLTGVYNINKGYADFKQIEVLYSNDEYSIVKSGTEYGLNVYDYIALDATSVTDDELIYD</sequence>
<evidence type="ECO:0000313" key="3">
    <source>
        <dbReference type="Proteomes" id="UP000182584"/>
    </source>
</evidence>
<dbReference type="Proteomes" id="UP000182584">
    <property type="component" value="Unassembled WGS sequence"/>
</dbReference>
<evidence type="ECO:0000313" key="2">
    <source>
        <dbReference type="EMBL" id="SES04215.1"/>
    </source>
</evidence>
<dbReference type="EMBL" id="FOGJ01000017">
    <property type="protein sequence ID" value="SES04215.1"/>
    <property type="molecule type" value="Genomic_DNA"/>
</dbReference>
<keyword evidence="1" id="KW-1133">Transmembrane helix</keyword>